<accession>A2SIJ5</accession>
<dbReference type="eggNOG" id="COG0446">
    <property type="taxonomic scope" value="Bacteria"/>
</dbReference>
<dbReference type="RefSeq" id="WP_011830017.1">
    <property type="nucleotide sequence ID" value="NC_008825.1"/>
</dbReference>
<organism evidence="6 7">
    <name type="scientific">Methylibium petroleiphilum (strain ATCC BAA-1232 / LMG 22953 / PM1)</name>
    <dbReference type="NCBI Taxonomy" id="420662"/>
    <lineage>
        <taxon>Bacteria</taxon>
        <taxon>Pseudomonadati</taxon>
        <taxon>Pseudomonadota</taxon>
        <taxon>Betaproteobacteria</taxon>
        <taxon>Burkholderiales</taxon>
        <taxon>Sphaerotilaceae</taxon>
        <taxon>Methylibium</taxon>
    </lineage>
</organism>
<dbReference type="InterPro" id="IPR049386">
    <property type="entry name" value="FCSD_central"/>
</dbReference>
<dbReference type="HOGENOM" id="CLU_030742_0_0_4"/>
<dbReference type="PANTHER" id="PTHR43755:SF1">
    <property type="entry name" value="FAD-DEPENDENT PYRIDINE NUCLEOTIDE-DISULPHIDE OXIDOREDUCTASE"/>
    <property type="match status" value="1"/>
</dbReference>
<keyword evidence="6" id="KW-0560">Oxidoreductase</keyword>
<feature type="domain" description="FAD/NAD(P)-binding" evidence="3">
    <location>
        <begin position="34"/>
        <end position="148"/>
    </location>
</feature>
<dbReference type="InterPro" id="IPR023753">
    <property type="entry name" value="FAD/NAD-binding_dom"/>
</dbReference>
<keyword evidence="2" id="KW-0274">FAD</keyword>
<dbReference type="GO" id="GO:0016491">
    <property type="term" value="F:oxidoreductase activity"/>
    <property type="evidence" value="ECO:0007669"/>
    <property type="project" value="UniProtKB-KW"/>
</dbReference>
<evidence type="ECO:0000259" key="5">
    <source>
        <dbReference type="Pfam" id="PF21706"/>
    </source>
</evidence>
<dbReference type="Pfam" id="PF21706">
    <property type="entry name" value="FCSD_central"/>
    <property type="match status" value="1"/>
</dbReference>
<keyword evidence="1" id="KW-0285">Flavoprotein</keyword>
<evidence type="ECO:0000256" key="2">
    <source>
        <dbReference type="ARBA" id="ARBA00022827"/>
    </source>
</evidence>
<dbReference type="InterPro" id="IPR016156">
    <property type="entry name" value="FAD/NAD-linked_Rdtase_dimer_sf"/>
</dbReference>
<dbReference type="SUPFAM" id="SSF55424">
    <property type="entry name" value="FAD/NAD-linked reductases, dimerisation (C-terminal) domain"/>
    <property type="match status" value="1"/>
</dbReference>
<dbReference type="EMBL" id="CP000555">
    <property type="protein sequence ID" value="ABM95384.1"/>
    <property type="molecule type" value="Genomic_DNA"/>
</dbReference>
<proteinExistence type="predicted"/>
<gene>
    <name evidence="6" type="ordered locus">Mpe_A2429</name>
</gene>
<dbReference type="PROSITE" id="PS51257">
    <property type="entry name" value="PROKAR_LIPOPROTEIN"/>
    <property type="match status" value="1"/>
</dbReference>
<dbReference type="KEGG" id="mpt:Mpe_A2429"/>
<dbReference type="Pfam" id="PF09242">
    <property type="entry name" value="FCSD-flav_bind"/>
    <property type="match status" value="1"/>
</dbReference>
<feature type="domain" description="Sulfide dehydrogenase [flavocytochrome c] flavoprotein chain central" evidence="5">
    <location>
        <begin position="167"/>
        <end position="281"/>
    </location>
</feature>
<dbReference type="PANTHER" id="PTHR43755">
    <property type="match status" value="1"/>
</dbReference>
<dbReference type="InterPro" id="IPR052541">
    <property type="entry name" value="SQRD"/>
</dbReference>
<evidence type="ECO:0000313" key="7">
    <source>
        <dbReference type="Proteomes" id="UP000000366"/>
    </source>
</evidence>
<evidence type="ECO:0000256" key="1">
    <source>
        <dbReference type="ARBA" id="ARBA00022630"/>
    </source>
</evidence>
<evidence type="ECO:0000313" key="6">
    <source>
        <dbReference type="EMBL" id="ABM95384.1"/>
    </source>
</evidence>
<dbReference type="InterPro" id="IPR036188">
    <property type="entry name" value="FAD/NAD-bd_sf"/>
</dbReference>
<dbReference type="AlphaFoldDB" id="A2SIJ5"/>
<evidence type="ECO:0000259" key="4">
    <source>
        <dbReference type="Pfam" id="PF09242"/>
    </source>
</evidence>
<sequence>MKRRQLIQAGLAGGGLLALGGCATPSGGVPGSAKVVVIGGGYGGATAAKYVRLLSDQRIDVVLIEPQASFVSCPISNLVVGGTQTLGDLTTSYDALATRHGVRIVRDTASRIDATARTVTLASGATIRYDKLVLSPGIELMFDGVQGLREAQASGQILQAWKAGPETLALRRQLEALPDGGVYAIAIPEAPFRCPPGPYERASVVAAYFKRAKPRSKVLILDANQDVVSKAALFKKAWAELYPGMVEYRPQHKAVGVDPRTGTIKFDVQDDVKADVLNVLPPMRAGAIAVQTGLANANARWCQVDYQTFESTAAKHIHVLGDSIQVAPLMPKSGHMANSHGKVAAAAIVAQLMDIEINPRPMLTNTCYSFVDEKHVIHVASVHEYVAAEKTFKTVAGSGGVSAARNEAEAGFAMAWARNIWADTLG</sequence>
<protein>
    <submittedName>
        <fullName evidence="6">Sulfide dehydrogenase (Flavocytochrome), flavoprotein subunit</fullName>
        <ecNumber evidence="6">1.-.-.-</ecNumber>
    </submittedName>
</protein>
<evidence type="ECO:0000259" key="3">
    <source>
        <dbReference type="Pfam" id="PF07992"/>
    </source>
</evidence>
<dbReference type="Pfam" id="PF07992">
    <property type="entry name" value="Pyr_redox_2"/>
    <property type="match status" value="1"/>
</dbReference>
<dbReference type="InterPro" id="IPR037092">
    <property type="entry name" value="FlavoCytC_S_DH_flav-bd_sf"/>
</dbReference>
<keyword evidence="7" id="KW-1185">Reference proteome</keyword>
<dbReference type="STRING" id="420662.Mpe_A2429"/>
<dbReference type="EC" id="1.-.-.-" evidence="6"/>
<dbReference type="InterPro" id="IPR015323">
    <property type="entry name" value="FlavoCytC_S_DH_flav-bd"/>
</dbReference>
<dbReference type="GO" id="GO:0050660">
    <property type="term" value="F:flavin adenine dinucleotide binding"/>
    <property type="evidence" value="ECO:0007669"/>
    <property type="project" value="InterPro"/>
</dbReference>
<name>A2SIJ5_METPP</name>
<dbReference type="SUPFAM" id="SSF51905">
    <property type="entry name" value="FAD/NAD(P)-binding domain"/>
    <property type="match status" value="2"/>
</dbReference>
<dbReference type="Gene3D" id="3.90.760.10">
    <property type="entry name" value="Flavocytochrome c sulphide dehydrogenase, flavin-binding domain"/>
    <property type="match status" value="1"/>
</dbReference>
<reference evidence="6 7" key="1">
    <citation type="journal article" date="2007" name="J. Bacteriol.">
        <title>Whole-genome analysis of the methyl tert-butyl ether-degrading beta-proteobacterium Methylibium petroleiphilum PM1.</title>
        <authorList>
            <person name="Kane S.R."/>
            <person name="Chakicherla A.Y."/>
            <person name="Chain P.S.G."/>
            <person name="Schmidt R."/>
            <person name="Shin M.W."/>
            <person name="Legler T.C."/>
            <person name="Scow K.M."/>
            <person name="Larimer F.W."/>
            <person name="Lucas S.M."/>
            <person name="Richardson P.M."/>
            <person name="Hristova K.R."/>
        </authorList>
    </citation>
    <scope>NUCLEOTIDE SEQUENCE [LARGE SCALE GENOMIC DNA]</scope>
    <source>
        <strain evidence="7">ATCC BAA-1232 / LMG 22953 / PM1</strain>
    </source>
</reference>
<dbReference type="Proteomes" id="UP000000366">
    <property type="component" value="Chromosome"/>
</dbReference>
<dbReference type="Gene3D" id="3.50.50.60">
    <property type="entry name" value="FAD/NAD(P)-binding domain"/>
    <property type="match status" value="2"/>
</dbReference>
<feature type="domain" description="Flavocytochrome c sulphide dehydrogenase flavin-binding" evidence="4">
    <location>
        <begin position="359"/>
        <end position="425"/>
    </location>
</feature>